<reference evidence="2 3" key="1">
    <citation type="submission" date="2020-04" db="EMBL/GenBank/DDBJ databases">
        <authorList>
            <person name="De Canck E."/>
        </authorList>
    </citation>
    <scope>NUCLEOTIDE SEQUENCE [LARGE SCALE GENOMIC DNA]</scope>
    <source>
        <strain evidence="2 3">LMG 3441</strain>
    </source>
</reference>
<dbReference type="EMBL" id="CADIJQ010000001">
    <property type="protein sequence ID" value="CAB3679122.1"/>
    <property type="molecule type" value="Genomic_DNA"/>
</dbReference>
<dbReference type="RefSeq" id="WP_175169271.1">
    <property type="nucleotide sequence ID" value="NZ_CADIJQ010000001.1"/>
</dbReference>
<keyword evidence="3" id="KW-1185">Reference proteome</keyword>
<dbReference type="PIRSF" id="PIRSF015283">
    <property type="entry name" value="Regulatory_RpfE"/>
    <property type="match status" value="1"/>
</dbReference>
<evidence type="ECO:0000313" key="2">
    <source>
        <dbReference type="EMBL" id="CAB3679122.1"/>
    </source>
</evidence>
<name>A0A6S6ZPP9_9BURK</name>
<dbReference type="AlphaFoldDB" id="A0A6S6ZPP9"/>
<dbReference type="InterPro" id="IPR016631">
    <property type="entry name" value="Regulatory_RpfE"/>
</dbReference>
<evidence type="ECO:0000313" key="3">
    <source>
        <dbReference type="Proteomes" id="UP000494269"/>
    </source>
</evidence>
<gene>
    <name evidence="2" type="ORF">LMG3441_01489</name>
</gene>
<sequence>MLIVIPGALPALPVAAELAKLLPERAPTLHSWLQAGAARPAAFDARAHGCTAFESWQLNRAGYTAEPGLLQGAGLGPLLAAGQAPAGDPAAGDPAAGGPAAAGAAAGAPAAGAPAAGAPVWLAELVHLALGADQANLLDPDQMDLRPEETAALLDTARSLFDGTGFTVQALSPQRWRLTLPDGLRPQTASPHVVAGHRLNEWWRQDADMRPWRRLLNEIQMAWHEHPVNDDRAARGLPPVNALWLYGGGRPWPIVPAGPERVLTGLDAPQRAGDWSAWLDALAELDAQHLRPLAGKQGVPDTPTDLLLLGDDRQVALTLKPRGGLLGLLPAPKKNWSAWWSHPA</sequence>
<evidence type="ECO:0008006" key="4">
    <source>
        <dbReference type="Google" id="ProtNLM"/>
    </source>
</evidence>
<proteinExistence type="predicted"/>
<evidence type="ECO:0000256" key="1">
    <source>
        <dbReference type="SAM" id="MobiDB-lite"/>
    </source>
</evidence>
<protein>
    <recommendedName>
        <fullName evidence="4">Cofactor-independent phosphoglycerate mutase</fullName>
    </recommendedName>
</protein>
<dbReference type="Proteomes" id="UP000494269">
    <property type="component" value="Unassembled WGS sequence"/>
</dbReference>
<feature type="region of interest" description="Disordered" evidence="1">
    <location>
        <begin position="83"/>
        <end position="109"/>
    </location>
</feature>
<organism evidence="2 3">
    <name type="scientific">Achromobacter kerstersii</name>
    <dbReference type="NCBI Taxonomy" id="1353890"/>
    <lineage>
        <taxon>Bacteria</taxon>
        <taxon>Pseudomonadati</taxon>
        <taxon>Pseudomonadota</taxon>
        <taxon>Betaproteobacteria</taxon>
        <taxon>Burkholderiales</taxon>
        <taxon>Alcaligenaceae</taxon>
        <taxon>Achromobacter</taxon>
    </lineage>
</organism>
<accession>A0A6S6ZPP9</accession>